<dbReference type="CDD" id="cd17261">
    <property type="entry name" value="RMtype1_S_EcoKI-TRD2-CR2_like"/>
    <property type="match status" value="1"/>
</dbReference>
<dbReference type="CDD" id="cd17496">
    <property type="entry name" value="RMtype1_S_BliBORF2384P-TRD1-CR1_like"/>
    <property type="match status" value="1"/>
</dbReference>
<dbReference type="EMBL" id="FMAH01000053">
    <property type="protein sequence ID" value="SCB46432.1"/>
    <property type="molecule type" value="Genomic_DNA"/>
</dbReference>
<dbReference type="OrthoDB" id="164285at2"/>
<protein>
    <submittedName>
        <fullName evidence="6">Type I restriction enzyme, S subunit</fullName>
    </submittedName>
</protein>
<keyword evidence="3" id="KW-0238">DNA-binding</keyword>
<dbReference type="SUPFAM" id="SSF116734">
    <property type="entry name" value="DNA methylase specificity domain"/>
    <property type="match status" value="2"/>
</dbReference>
<dbReference type="GO" id="GO:0009307">
    <property type="term" value="P:DNA restriction-modification system"/>
    <property type="evidence" value="ECO:0007669"/>
    <property type="project" value="UniProtKB-KW"/>
</dbReference>
<dbReference type="Pfam" id="PF01420">
    <property type="entry name" value="Methylase_S"/>
    <property type="match status" value="1"/>
</dbReference>
<sequence length="429" mass="47039">MSLPSGWVNTVLGEIADFIMGHAPPGRACNHIGEGTPFVKAGEFGPQRPIIREWTTQPMKFAAAEDVLICVVGATAGKLNLGADCAIGRSVAAIRPSKATRTEFLFARLQSEISTLRKASTGTAQGVISKDMLASVPIDLPPIAEQCRIVGKLDALTARIARARTELDRVPGLTQKIRERTVEELISSRAKSWKKVSLETLLSAGPTNGWSPKSGSDASGTLTLKLTATTSGYLRTDAAAVKRIYEIVPGNSNLWLEPGDLLIQRANALEHVGAAAIYTGPGKTFIYPDLMMRVRIPDQHITKLVWYQLRSPAVRQYFRDHATGTAGNMPKISGSTVRNVPIWLPLDDQVKDVVTHMDRNFARADRLEAEADRARKLLDRLESAILAKAFRGELVPRDPDDEPAEKLLMRIREERVVALKPKRGRRATF</sequence>
<keyword evidence="4" id="KW-0175">Coiled coil</keyword>
<gene>
    <name evidence="6" type="ORF">GA0061102_10536</name>
</gene>
<evidence type="ECO:0000256" key="4">
    <source>
        <dbReference type="SAM" id="Coils"/>
    </source>
</evidence>
<dbReference type="InterPro" id="IPR000055">
    <property type="entry name" value="Restrct_endonuc_typeI_TRD"/>
</dbReference>
<feature type="coiled-coil region" evidence="4">
    <location>
        <begin position="357"/>
        <end position="384"/>
    </location>
</feature>
<keyword evidence="2" id="KW-0680">Restriction system</keyword>
<dbReference type="RefSeq" id="WP_092855467.1">
    <property type="nucleotide sequence ID" value="NZ_FMAH01000053.1"/>
</dbReference>
<dbReference type="PANTHER" id="PTHR43140:SF1">
    <property type="entry name" value="TYPE I RESTRICTION ENZYME ECOKI SPECIFICITY SUBUNIT"/>
    <property type="match status" value="1"/>
</dbReference>
<comment type="similarity">
    <text evidence="1">Belongs to the type-I restriction system S methylase family.</text>
</comment>
<evidence type="ECO:0000256" key="1">
    <source>
        <dbReference type="ARBA" id="ARBA00010923"/>
    </source>
</evidence>
<keyword evidence="7" id="KW-1185">Reference proteome</keyword>
<dbReference type="Proteomes" id="UP000199435">
    <property type="component" value="Unassembled WGS sequence"/>
</dbReference>
<dbReference type="InterPro" id="IPR044946">
    <property type="entry name" value="Restrct_endonuc_typeI_TRD_sf"/>
</dbReference>
<dbReference type="GO" id="GO:0003677">
    <property type="term" value="F:DNA binding"/>
    <property type="evidence" value="ECO:0007669"/>
    <property type="project" value="UniProtKB-KW"/>
</dbReference>
<name>A0A1C3X2E0_9HYPH</name>
<dbReference type="PANTHER" id="PTHR43140">
    <property type="entry name" value="TYPE-1 RESTRICTION ENZYME ECOKI SPECIFICITY PROTEIN"/>
    <property type="match status" value="1"/>
</dbReference>
<dbReference type="Gene3D" id="3.90.220.20">
    <property type="entry name" value="DNA methylase specificity domains"/>
    <property type="match status" value="2"/>
</dbReference>
<evidence type="ECO:0000256" key="3">
    <source>
        <dbReference type="ARBA" id="ARBA00023125"/>
    </source>
</evidence>
<dbReference type="InterPro" id="IPR051212">
    <property type="entry name" value="Type-I_RE_S_subunit"/>
</dbReference>
<proteinExistence type="inferred from homology"/>
<dbReference type="AlphaFoldDB" id="A0A1C3X2E0"/>
<feature type="domain" description="Type I restriction modification DNA specificity" evidence="5">
    <location>
        <begin position="4"/>
        <end position="162"/>
    </location>
</feature>
<evidence type="ECO:0000259" key="5">
    <source>
        <dbReference type="Pfam" id="PF01420"/>
    </source>
</evidence>
<evidence type="ECO:0000256" key="2">
    <source>
        <dbReference type="ARBA" id="ARBA00022747"/>
    </source>
</evidence>
<evidence type="ECO:0000313" key="6">
    <source>
        <dbReference type="EMBL" id="SCB46432.1"/>
    </source>
</evidence>
<accession>A0A1C3X2E0</accession>
<organism evidence="6 7">
    <name type="scientific">Rhizobium miluonense</name>
    <dbReference type="NCBI Taxonomy" id="411945"/>
    <lineage>
        <taxon>Bacteria</taxon>
        <taxon>Pseudomonadati</taxon>
        <taxon>Pseudomonadota</taxon>
        <taxon>Alphaproteobacteria</taxon>
        <taxon>Hyphomicrobiales</taxon>
        <taxon>Rhizobiaceae</taxon>
        <taxon>Rhizobium/Agrobacterium group</taxon>
        <taxon>Rhizobium</taxon>
    </lineage>
</organism>
<reference evidence="7" key="1">
    <citation type="submission" date="2016-08" db="EMBL/GenBank/DDBJ databases">
        <authorList>
            <person name="Varghese N."/>
            <person name="Submissions Spin"/>
        </authorList>
    </citation>
    <scope>NUCLEOTIDE SEQUENCE [LARGE SCALE GENOMIC DNA]</scope>
    <source>
        <strain evidence="7">HAMBI 2971</strain>
    </source>
</reference>
<evidence type="ECO:0000313" key="7">
    <source>
        <dbReference type="Proteomes" id="UP000199435"/>
    </source>
</evidence>
<dbReference type="STRING" id="411945.GA0061102_10536"/>